<dbReference type="InterPro" id="IPR011011">
    <property type="entry name" value="Znf_FYVE_PHD"/>
</dbReference>
<evidence type="ECO:0000313" key="7">
    <source>
        <dbReference type="EMBL" id="CCI45969.1"/>
    </source>
</evidence>
<dbReference type="PANTHER" id="PTHR47162:SF10">
    <property type="entry name" value="METHYL-CPG-BINDING DOMAIN-CONTAINING PROTEIN 9 ISOFORM X1"/>
    <property type="match status" value="1"/>
</dbReference>
<evidence type="ECO:0000256" key="3">
    <source>
        <dbReference type="ARBA" id="ARBA00022833"/>
    </source>
</evidence>
<feature type="region of interest" description="Disordered" evidence="5">
    <location>
        <begin position="216"/>
        <end position="243"/>
    </location>
</feature>
<organism evidence="7 8">
    <name type="scientific">Albugo candida</name>
    <dbReference type="NCBI Taxonomy" id="65357"/>
    <lineage>
        <taxon>Eukaryota</taxon>
        <taxon>Sar</taxon>
        <taxon>Stramenopiles</taxon>
        <taxon>Oomycota</taxon>
        <taxon>Peronosporomycetes</taxon>
        <taxon>Albuginales</taxon>
        <taxon>Albuginaceae</taxon>
        <taxon>Albugo</taxon>
    </lineage>
</organism>
<dbReference type="AlphaFoldDB" id="A0A024GGU2"/>
<dbReference type="SMART" id="SM00249">
    <property type="entry name" value="PHD"/>
    <property type="match status" value="1"/>
</dbReference>
<evidence type="ECO:0000256" key="2">
    <source>
        <dbReference type="ARBA" id="ARBA00022771"/>
    </source>
</evidence>
<evidence type="ECO:0000256" key="4">
    <source>
        <dbReference type="PROSITE-ProRule" id="PRU00146"/>
    </source>
</evidence>
<evidence type="ECO:0000259" key="6">
    <source>
        <dbReference type="PROSITE" id="PS50016"/>
    </source>
</evidence>
<feature type="domain" description="PHD-type" evidence="6">
    <location>
        <begin position="140"/>
        <end position="190"/>
    </location>
</feature>
<dbReference type="InterPro" id="IPR019786">
    <property type="entry name" value="Zinc_finger_PHD-type_CS"/>
</dbReference>
<dbReference type="EMBL" id="CAIX01000113">
    <property type="protein sequence ID" value="CCI45969.1"/>
    <property type="molecule type" value="Genomic_DNA"/>
</dbReference>
<dbReference type="Pfam" id="PF00628">
    <property type="entry name" value="PHD"/>
    <property type="match status" value="1"/>
</dbReference>
<evidence type="ECO:0000313" key="8">
    <source>
        <dbReference type="Proteomes" id="UP000053237"/>
    </source>
</evidence>
<dbReference type="PANTHER" id="PTHR47162">
    <property type="entry name" value="OS02G0192300 PROTEIN"/>
    <property type="match status" value="1"/>
</dbReference>
<accession>A0A024GGU2</accession>
<name>A0A024GGU2_9STRA</name>
<dbReference type="OrthoDB" id="432829at2759"/>
<dbReference type="SUPFAM" id="SSF57903">
    <property type="entry name" value="FYVE/PHD zinc finger"/>
    <property type="match status" value="1"/>
</dbReference>
<dbReference type="InterPro" id="IPR013083">
    <property type="entry name" value="Znf_RING/FYVE/PHD"/>
</dbReference>
<keyword evidence="8" id="KW-1185">Reference proteome</keyword>
<dbReference type="PROSITE" id="PS01359">
    <property type="entry name" value="ZF_PHD_1"/>
    <property type="match status" value="1"/>
</dbReference>
<dbReference type="STRING" id="65357.A0A024GGU2"/>
<protein>
    <recommendedName>
        <fullName evidence="6">PHD-type domain-containing protein</fullName>
    </recommendedName>
</protein>
<dbReference type="SUPFAM" id="SSF57933">
    <property type="entry name" value="TAZ domain"/>
    <property type="match status" value="1"/>
</dbReference>
<dbReference type="Gene3D" id="3.30.40.10">
    <property type="entry name" value="Zinc/RING finger domain, C3HC4 (zinc finger)"/>
    <property type="match status" value="1"/>
</dbReference>
<evidence type="ECO:0000256" key="1">
    <source>
        <dbReference type="ARBA" id="ARBA00022723"/>
    </source>
</evidence>
<sequence length="358" mass="40774">MTETSETYNWRLQTENDVRLQQISQSVNILLQKLNEIGTSGDITLPKKAPLRHYQQPVNDQNISDERHHINYTSSSSEVEAHEIDPMDYLSDFEPDESGKKHIASVNEDEDMEPKHDAIDTDNHLENAQDVSEAEKEYDDEECRVCHFDGNESQMLLCDSCDQAYHLYCLHPPLDQIPDGDWFCPKCIQEAHPGHPRVRVSIEEDRQPEEMLVAPKEDRQPEQMRVATEEERKPQEMRVDSSLPTENADKIIPPTSLLAPTADQLAKAIGNDMETCNNVLIHACSCELNNCDHDEFASVCVLMKLFMQSASWASHNSDWMKLQIANATAALFAYHSLHCENAACHVPLCAELREEEFV</sequence>
<dbReference type="Proteomes" id="UP000053237">
    <property type="component" value="Unassembled WGS sequence"/>
</dbReference>
<proteinExistence type="predicted"/>
<dbReference type="GO" id="GO:0008270">
    <property type="term" value="F:zinc ion binding"/>
    <property type="evidence" value="ECO:0007669"/>
    <property type="project" value="UniProtKB-KW"/>
</dbReference>
<dbReference type="Gene3D" id="1.20.1020.10">
    <property type="entry name" value="TAZ domain"/>
    <property type="match status" value="1"/>
</dbReference>
<dbReference type="InParanoid" id="A0A024GGU2"/>
<keyword evidence="2 4" id="KW-0863">Zinc-finger</keyword>
<feature type="compositionally biased region" description="Basic and acidic residues" evidence="5">
    <location>
        <begin position="216"/>
        <end position="239"/>
    </location>
</feature>
<keyword evidence="3" id="KW-0862">Zinc</keyword>
<reference evidence="7 8" key="1">
    <citation type="submission" date="2012-05" db="EMBL/GenBank/DDBJ databases">
        <title>Recombination and specialization in a pathogen metapopulation.</title>
        <authorList>
            <person name="Gardiner A."/>
            <person name="Kemen E."/>
            <person name="Schultz-Larsen T."/>
            <person name="MacLean D."/>
            <person name="Van Oosterhout C."/>
            <person name="Jones J.D.G."/>
        </authorList>
    </citation>
    <scope>NUCLEOTIDE SEQUENCE [LARGE SCALE GENOMIC DNA]</scope>
    <source>
        <strain evidence="7 8">Ac Nc2</strain>
    </source>
</reference>
<dbReference type="InterPro" id="IPR035898">
    <property type="entry name" value="TAZ_dom_sf"/>
</dbReference>
<evidence type="ECO:0000256" key="5">
    <source>
        <dbReference type="SAM" id="MobiDB-lite"/>
    </source>
</evidence>
<keyword evidence="1" id="KW-0479">Metal-binding</keyword>
<dbReference type="PROSITE" id="PS50016">
    <property type="entry name" value="ZF_PHD_2"/>
    <property type="match status" value="1"/>
</dbReference>
<dbReference type="InterPro" id="IPR019787">
    <property type="entry name" value="Znf_PHD-finger"/>
</dbReference>
<gene>
    <name evidence="7" type="ORF">BN9_068790</name>
</gene>
<comment type="caution">
    <text evidence="7">The sequence shown here is derived from an EMBL/GenBank/DDBJ whole genome shotgun (WGS) entry which is preliminary data.</text>
</comment>
<dbReference type="InterPro" id="IPR001965">
    <property type="entry name" value="Znf_PHD"/>
</dbReference>